<comment type="similarity">
    <text evidence="1">Belongs to the YciI family.</text>
</comment>
<dbReference type="PANTHER" id="PTHR37828">
    <property type="entry name" value="GSR2449 PROTEIN"/>
    <property type="match status" value="1"/>
</dbReference>
<proteinExistence type="inferred from homology"/>
<evidence type="ECO:0000313" key="3">
    <source>
        <dbReference type="EMBL" id="PXY02378.1"/>
    </source>
</evidence>
<dbReference type="Pfam" id="PF03795">
    <property type="entry name" value="YCII"/>
    <property type="match status" value="1"/>
</dbReference>
<sequence>MFIVNLTYKSKLDQIDQFLNAHIEFLNEQYELGNFLASGRKIPRTGGIILSNVASKSELEAIIEKDPFKQNNLANYEVTEFVPSKTCEELEFLNENR</sequence>
<dbReference type="PANTHER" id="PTHR37828:SF1">
    <property type="entry name" value="YCII-RELATED DOMAIN-CONTAINING PROTEIN"/>
    <property type="match status" value="1"/>
</dbReference>
<accession>A0A2V4A148</accession>
<dbReference type="InterPro" id="IPR005545">
    <property type="entry name" value="YCII"/>
</dbReference>
<feature type="domain" description="YCII-related" evidence="2">
    <location>
        <begin position="1"/>
        <end position="81"/>
    </location>
</feature>
<dbReference type="Proteomes" id="UP000248079">
    <property type="component" value="Unassembled WGS sequence"/>
</dbReference>
<evidence type="ECO:0000313" key="4">
    <source>
        <dbReference type="Proteomes" id="UP000248079"/>
    </source>
</evidence>
<name>A0A2V4A148_9BACT</name>
<keyword evidence="3" id="KW-0378">Hydrolase</keyword>
<dbReference type="SUPFAM" id="SSF54909">
    <property type="entry name" value="Dimeric alpha+beta barrel"/>
    <property type="match status" value="1"/>
</dbReference>
<dbReference type="EMBL" id="QFLI01000002">
    <property type="protein sequence ID" value="PXY02378.1"/>
    <property type="molecule type" value="Genomic_DNA"/>
</dbReference>
<dbReference type="InterPro" id="IPR011008">
    <property type="entry name" value="Dimeric_a/b-barrel"/>
</dbReference>
<protein>
    <submittedName>
        <fullName evidence="3">GTP cyclohydrolase</fullName>
    </submittedName>
</protein>
<dbReference type="AlphaFoldDB" id="A0A2V4A148"/>
<dbReference type="OrthoDB" id="9814407at2"/>
<keyword evidence="4" id="KW-1185">Reference proteome</keyword>
<evidence type="ECO:0000256" key="1">
    <source>
        <dbReference type="ARBA" id="ARBA00007689"/>
    </source>
</evidence>
<dbReference type="GO" id="GO:0016787">
    <property type="term" value="F:hydrolase activity"/>
    <property type="evidence" value="ECO:0007669"/>
    <property type="project" value="UniProtKB-KW"/>
</dbReference>
<organism evidence="3 4">
    <name type="scientific">Marinifilum breve</name>
    <dbReference type="NCBI Taxonomy" id="2184082"/>
    <lineage>
        <taxon>Bacteria</taxon>
        <taxon>Pseudomonadati</taxon>
        <taxon>Bacteroidota</taxon>
        <taxon>Bacteroidia</taxon>
        <taxon>Marinilabiliales</taxon>
        <taxon>Marinifilaceae</taxon>
    </lineage>
</organism>
<evidence type="ECO:0000259" key="2">
    <source>
        <dbReference type="Pfam" id="PF03795"/>
    </source>
</evidence>
<gene>
    <name evidence="3" type="ORF">DF185_06945</name>
</gene>
<dbReference type="RefSeq" id="WP_110360011.1">
    <property type="nucleotide sequence ID" value="NZ_QFLI01000002.1"/>
</dbReference>
<dbReference type="Gene3D" id="3.30.70.1060">
    <property type="entry name" value="Dimeric alpha+beta barrel"/>
    <property type="match status" value="1"/>
</dbReference>
<reference evidence="3 4" key="1">
    <citation type="submission" date="2018-05" db="EMBL/GenBank/DDBJ databases">
        <title>Marinifilum breve JC075T sp. nov., a marine bacterium isolated from Yongle Blue Hole in the South China Sea.</title>
        <authorList>
            <person name="Fu T."/>
        </authorList>
    </citation>
    <scope>NUCLEOTIDE SEQUENCE [LARGE SCALE GENOMIC DNA]</scope>
    <source>
        <strain evidence="3 4">JC075</strain>
    </source>
</reference>
<comment type="caution">
    <text evidence="3">The sequence shown here is derived from an EMBL/GenBank/DDBJ whole genome shotgun (WGS) entry which is preliminary data.</text>
</comment>